<comment type="caution">
    <text evidence="1">The sequence shown here is derived from an EMBL/GenBank/DDBJ whole genome shotgun (WGS) entry which is preliminary data.</text>
</comment>
<name>A0A1X0DWD9_9MYCO</name>
<dbReference type="AlphaFoldDB" id="A0A1X0DWD9"/>
<evidence type="ECO:0000313" key="2">
    <source>
        <dbReference type="Proteomes" id="UP000192713"/>
    </source>
</evidence>
<dbReference type="Proteomes" id="UP000192713">
    <property type="component" value="Unassembled WGS sequence"/>
</dbReference>
<accession>A0A1X0DWD9</accession>
<gene>
    <name evidence="1" type="ORF">BST28_20595</name>
</gene>
<organism evidence="1 2">
    <name type="scientific">Mycolicibacter kumamotonensis</name>
    <dbReference type="NCBI Taxonomy" id="354243"/>
    <lineage>
        <taxon>Bacteria</taxon>
        <taxon>Bacillati</taxon>
        <taxon>Actinomycetota</taxon>
        <taxon>Actinomycetes</taxon>
        <taxon>Mycobacteriales</taxon>
        <taxon>Mycobacteriaceae</taxon>
        <taxon>Mycolicibacter</taxon>
    </lineage>
</organism>
<dbReference type="EMBL" id="MVHU01000045">
    <property type="protein sequence ID" value="ORA76726.1"/>
    <property type="molecule type" value="Genomic_DNA"/>
</dbReference>
<sequence>MREAVGALVELTPRLERRLRKSIARSINARSGLAVSHAVQSRTGVSIVKVLKTLRPLRSATININGATQTFPPAIPDAERKILTGLGFKSGY</sequence>
<reference evidence="1 2" key="1">
    <citation type="submission" date="2017-02" db="EMBL/GenBank/DDBJ databases">
        <title>The new phylogeny of genus Mycobacterium.</title>
        <authorList>
            <person name="Tortoli E."/>
            <person name="Trovato A."/>
            <person name="Cirillo D.M."/>
        </authorList>
    </citation>
    <scope>NUCLEOTIDE SEQUENCE [LARGE SCALE GENOMIC DNA]</scope>
    <source>
        <strain evidence="1 2">DSM 45093</strain>
    </source>
</reference>
<protein>
    <submittedName>
        <fullName evidence="1">Uncharacterized protein</fullName>
    </submittedName>
</protein>
<evidence type="ECO:0000313" key="1">
    <source>
        <dbReference type="EMBL" id="ORA76726.1"/>
    </source>
</evidence>
<proteinExistence type="predicted"/>